<evidence type="ECO:0000313" key="5">
    <source>
        <dbReference type="Proteomes" id="UP000887566"/>
    </source>
</evidence>
<evidence type="ECO:0000256" key="1">
    <source>
        <dbReference type="ARBA" id="ARBA00023016"/>
    </source>
</evidence>
<comment type="similarity">
    <text evidence="2 3">Belongs to the small heat shock protein (HSP20) family.</text>
</comment>
<dbReference type="AlphaFoldDB" id="A0A914W8V2"/>
<dbReference type="PANTHER" id="PTHR45640">
    <property type="entry name" value="HEAT SHOCK PROTEIN HSP-12.2-RELATED"/>
    <property type="match status" value="1"/>
</dbReference>
<accession>A0A914W8V2</accession>
<dbReference type="GO" id="GO:0051082">
    <property type="term" value="F:unfolded protein binding"/>
    <property type="evidence" value="ECO:0007669"/>
    <property type="project" value="TreeGrafter"/>
</dbReference>
<evidence type="ECO:0000256" key="3">
    <source>
        <dbReference type="RuleBase" id="RU003616"/>
    </source>
</evidence>
<keyword evidence="1" id="KW-0346">Stress response</keyword>
<dbReference type="Proteomes" id="UP000887566">
    <property type="component" value="Unplaced"/>
</dbReference>
<evidence type="ECO:0000256" key="2">
    <source>
        <dbReference type="PROSITE-ProRule" id="PRU00285"/>
    </source>
</evidence>
<dbReference type="CDD" id="cd06526">
    <property type="entry name" value="metazoan_ACD"/>
    <property type="match status" value="1"/>
</dbReference>
<dbReference type="InterPro" id="IPR001436">
    <property type="entry name" value="Alpha-crystallin/sHSP_animal"/>
</dbReference>
<keyword evidence="5" id="KW-1185">Reference proteome</keyword>
<dbReference type="GO" id="GO:0005737">
    <property type="term" value="C:cytoplasm"/>
    <property type="evidence" value="ECO:0007669"/>
    <property type="project" value="TreeGrafter"/>
</dbReference>
<dbReference type="PRINTS" id="PR00299">
    <property type="entry name" value="ACRYSTALLIN"/>
</dbReference>
<dbReference type="GO" id="GO:0009408">
    <property type="term" value="P:response to heat"/>
    <property type="evidence" value="ECO:0007669"/>
    <property type="project" value="TreeGrafter"/>
</dbReference>
<dbReference type="PANTHER" id="PTHR45640:SF13">
    <property type="entry name" value="HEAT SHOCK PROTEIN 22-RELATED"/>
    <property type="match status" value="1"/>
</dbReference>
<dbReference type="InterPro" id="IPR008978">
    <property type="entry name" value="HSP20-like_chaperone"/>
</dbReference>
<dbReference type="Pfam" id="PF00011">
    <property type="entry name" value="HSP20"/>
    <property type="match status" value="1"/>
</dbReference>
<evidence type="ECO:0000259" key="4">
    <source>
        <dbReference type="PROSITE" id="PS01031"/>
    </source>
</evidence>
<dbReference type="GO" id="GO:0005634">
    <property type="term" value="C:nucleus"/>
    <property type="evidence" value="ECO:0007669"/>
    <property type="project" value="TreeGrafter"/>
</dbReference>
<protein>
    <submittedName>
        <fullName evidence="6">SHSP domain-containing protein</fullName>
    </submittedName>
</protein>
<name>A0A914W8V2_9BILA</name>
<dbReference type="WBParaSite" id="PSAMB.scaffold3433size18294.g21469.t1">
    <property type="protein sequence ID" value="PSAMB.scaffold3433size18294.g21469.t1"/>
    <property type="gene ID" value="PSAMB.scaffold3433size18294.g21469"/>
</dbReference>
<dbReference type="InterPro" id="IPR002068">
    <property type="entry name" value="A-crystallin/Hsp20_dom"/>
</dbReference>
<feature type="domain" description="SHSP" evidence="4">
    <location>
        <begin position="75"/>
        <end position="187"/>
    </location>
</feature>
<evidence type="ECO:0000313" key="6">
    <source>
        <dbReference type="WBParaSite" id="PSAMB.scaffold3433size18294.g21469.t1"/>
    </source>
</evidence>
<dbReference type="Gene3D" id="2.60.40.790">
    <property type="match status" value="1"/>
</dbReference>
<reference evidence="6" key="1">
    <citation type="submission" date="2022-11" db="UniProtKB">
        <authorList>
            <consortium name="WormBaseParasite"/>
        </authorList>
    </citation>
    <scope>IDENTIFICATION</scope>
</reference>
<dbReference type="PROSITE" id="PS01031">
    <property type="entry name" value="SHSP"/>
    <property type="match status" value="1"/>
</dbReference>
<dbReference type="GO" id="GO:0042026">
    <property type="term" value="P:protein refolding"/>
    <property type="evidence" value="ECO:0007669"/>
    <property type="project" value="TreeGrafter"/>
</dbReference>
<proteinExistence type="inferred from homology"/>
<sequence length="201" mass="22654">MPGNWPGSTDTDKFFKDFNDKVQSDWNQMCEQSKRDWQDWARRNNVQNFPDTFPMNNAFNNFPEMQSNWSALPLRQDNAGCGRLIGDVRNDDNGLALALDVSLFKPEELKVTTIGNELVIEAKHDENRATPNNSSSEHRQFSQKYTLPEGCVPESVTSQLSHDGVLTVTAPRRAIQYSSSPRPVPIQGASTAPRLVVSNYH</sequence>
<organism evidence="5 6">
    <name type="scientific">Plectus sambesii</name>
    <dbReference type="NCBI Taxonomy" id="2011161"/>
    <lineage>
        <taxon>Eukaryota</taxon>
        <taxon>Metazoa</taxon>
        <taxon>Ecdysozoa</taxon>
        <taxon>Nematoda</taxon>
        <taxon>Chromadorea</taxon>
        <taxon>Plectida</taxon>
        <taxon>Plectina</taxon>
        <taxon>Plectoidea</taxon>
        <taxon>Plectidae</taxon>
        <taxon>Plectus</taxon>
    </lineage>
</organism>
<dbReference type="SUPFAM" id="SSF49764">
    <property type="entry name" value="HSP20-like chaperones"/>
    <property type="match status" value="1"/>
</dbReference>